<protein>
    <recommendedName>
        <fullName evidence="1">ABC transporter domain-containing protein</fullName>
    </recommendedName>
</protein>
<dbReference type="Gene3D" id="3.40.50.300">
    <property type="entry name" value="P-loop containing nucleotide triphosphate hydrolases"/>
    <property type="match status" value="1"/>
</dbReference>
<dbReference type="GO" id="GO:0005524">
    <property type="term" value="F:ATP binding"/>
    <property type="evidence" value="ECO:0007669"/>
    <property type="project" value="InterPro"/>
</dbReference>
<evidence type="ECO:0000259" key="1">
    <source>
        <dbReference type="Pfam" id="PF00005"/>
    </source>
</evidence>
<dbReference type="Pfam" id="PF00005">
    <property type="entry name" value="ABC_tran"/>
    <property type="match status" value="1"/>
</dbReference>
<proteinExistence type="predicted"/>
<dbReference type="PANTHER" id="PTHR42855">
    <property type="entry name" value="ABC TRANSPORTER ATP-BINDING SUBUNIT"/>
    <property type="match status" value="1"/>
</dbReference>
<dbReference type="InterPro" id="IPR027417">
    <property type="entry name" value="P-loop_NTPase"/>
</dbReference>
<organism evidence="2">
    <name type="scientific">marine metagenome</name>
    <dbReference type="NCBI Taxonomy" id="408172"/>
    <lineage>
        <taxon>unclassified sequences</taxon>
        <taxon>metagenomes</taxon>
        <taxon>ecological metagenomes</taxon>
    </lineage>
</organism>
<dbReference type="GO" id="GO:0016887">
    <property type="term" value="F:ATP hydrolysis activity"/>
    <property type="evidence" value="ECO:0007669"/>
    <property type="project" value="InterPro"/>
</dbReference>
<reference evidence="2" key="1">
    <citation type="submission" date="2018-05" db="EMBL/GenBank/DDBJ databases">
        <authorList>
            <person name="Lanie J.A."/>
            <person name="Ng W.-L."/>
            <person name="Kazmierczak K.M."/>
            <person name="Andrzejewski T.M."/>
            <person name="Davidsen T.M."/>
            <person name="Wayne K.J."/>
            <person name="Tettelin H."/>
            <person name="Glass J.I."/>
            <person name="Rusch D."/>
            <person name="Podicherti R."/>
            <person name="Tsui H.-C.T."/>
            <person name="Winkler M.E."/>
        </authorList>
    </citation>
    <scope>NUCLEOTIDE SEQUENCE</scope>
</reference>
<dbReference type="AlphaFoldDB" id="A0A382XUL9"/>
<dbReference type="PANTHER" id="PTHR42855:SF1">
    <property type="entry name" value="ABC TRANSPORTER DOMAIN-CONTAINING PROTEIN"/>
    <property type="match status" value="1"/>
</dbReference>
<feature type="non-terminal residue" evidence="2">
    <location>
        <position position="133"/>
    </location>
</feature>
<gene>
    <name evidence="2" type="ORF">METZ01_LOCUS427428</name>
</gene>
<sequence length="133" mass="14179">MLSAVNISKAYGDKTLFNSLTINILDGQRIALIGPNGSGKSTFMDILAGKTAPDIGSVSRKRDVSIGYLTQEPATGSEKTLIDEVLEEPANVVSLRERIHTAYEALAVEKDEAILGQLLDELSGLETSLETTG</sequence>
<accession>A0A382XUL9</accession>
<dbReference type="EMBL" id="UINC01170502">
    <property type="protein sequence ID" value="SVD74574.1"/>
    <property type="molecule type" value="Genomic_DNA"/>
</dbReference>
<dbReference type="InterPro" id="IPR051309">
    <property type="entry name" value="ABCF_ATPase"/>
</dbReference>
<feature type="domain" description="ABC transporter" evidence="1">
    <location>
        <begin position="18"/>
        <end position="124"/>
    </location>
</feature>
<dbReference type="InterPro" id="IPR003439">
    <property type="entry name" value="ABC_transporter-like_ATP-bd"/>
</dbReference>
<evidence type="ECO:0000313" key="2">
    <source>
        <dbReference type="EMBL" id="SVD74574.1"/>
    </source>
</evidence>
<dbReference type="SUPFAM" id="SSF52540">
    <property type="entry name" value="P-loop containing nucleoside triphosphate hydrolases"/>
    <property type="match status" value="1"/>
</dbReference>
<name>A0A382XUL9_9ZZZZ</name>